<name>A0A8T8SIB1_9BASI</name>
<reference evidence="2" key="1">
    <citation type="submission" date="2016-04" db="EMBL/GenBank/DDBJ databases">
        <authorList>
            <person name="Nguyen H.D."/>
            <person name="Kesanakurti P."/>
            <person name="Cullis J."/>
            <person name="Levesque C.A."/>
            <person name="Hambleton S."/>
        </authorList>
    </citation>
    <scope>NUCLEOTIDE SEQUENCE</scope>
    <source>
        <strain evidence="2">DAOMC 238032</strain>
    </source>
</reference>
<evidence type="ECO:0000256" key="1">
    <source>
        <dbReference type="SAM" id="MobiDB-lite"/>
    </source>
</evidence>
<feature type="compositionally biased region" description="Basic and acidic residues" evidence="1">
    <location>
        <begin position="96"/>
        <end position="115"/>
    </location>
</feature>
<feature type="compositionally biased region" description="Acidic residues" evidence="1">
    <location>
        <begin position="13"/>
        <end position="22"/>
    </location>
</feature>
<protein>
    <submittedName>
        <fullName evidence="2">Uncharacterized protein</fullName>
    </submittedName>
</protein>
<feature type="compositionally biased region" description="Basic and acidic residues" evidence="1">
    <location>
        <begin position="318"/>
        <end position="330"/>
    </location>
</feature>
<dbReference type="EMBL" id="LWDD02002618">
    <property type="protein sequence ID" value="KAE8240499.1"/>
    <property type="molecule type" value="Genomic_DNA"/>
</dbReference>
<evidence type="ECO:0000313" key="2">
    <source>
        <dbReference type="EMBL" id="KAE8240499.1"/>
    </source>
</evidence>
<feature type="region of interest" description="Disordered" evidence="1">
    <location>
        <begin position="96"/>
        <end position="119"/>
    </location>
</feature>
<accession>A0A8T8SIB1</accession>
<organism evidence="2 3">
    <name type="scientific">Tilletia caries</name>
    <name type="common">wheat bunt fungus</name>
    <dbReference type="NCBI Taxonomy" id="13290"/>
    <lineage>
        <taxon>Eukaryota</taxon>
        <taxon>Fungi</taxon>
        <taxon>Dikarya</taxon>
        <taxon>Basidiomycota</taxon>
        <taxon>Ustilaginomycotina</taxon>
        <taxon>Exobasidiomycetes</taxon>
        <taxon>Tilletiales</taxon>
        <taxon>Tilletiaceae</taxon>
        <taxon>Tilletia</taxon>
    </lineage>
</organism>
<feature type="region of interest" description="Disordered" evidence="1">
    <location>
        <begin position="309"/>
        <end position="340"/>
    </location>
</feature>
<proteinExistence type="predicted"/>
<sequence>MSSVHSNSPGPGEADDSLEFSSEESIREAIATDLAKSLAVIAEMDGISVAVRDRMVTGAETYWGRQLEQRLEARAQLVAEHEAREAAAKAARDAQAQRELEAQQQLEAKKTHDSTVPKYDIQKGVGPSEHMDAWWPAKSILRKIERGEYDFDLWHLTREGAEASHAAALKGGGQLFRSENGTIRVEEHVEQGTKDADLITEQWISATALLEQWAQRKDRPADEVAGLVKLSATLTRWPGFSKYARAIRIWYRRHLFQWGQDGRDNKRFDLGVPNPEWWPQLKNDEDMRLKHIELQAAMDQLNSVTAAAVASTSSSAGRRGDNQQRKRPWQDDAAGSSKRQPFRASKCLVCGSRDAQHDLAHCQAKARSDGKPQLVHRLQNGTLEFKDDHRIPCINYNLGTCKNRPCHRAHRCASCGSTAHGDAHCSQQ</sequence>
<reference evidence="2" key="2">
    <citation type="journal article" date="2019" name="IMA Fungus">
        <title>Genome sequencing and comparison of five Tilletia species to identify candidate genes for the detection of regulated species infecting wheat.</title>
        <authorList>
            <person name="Nguyen H.D.T."/>
            <person name="Sultana T."/>
            <person name="Kesanakurti P."/>
            <person name="Hambleton S."/>
        </authorList>
    </citation>
    <scope>NUCLEOTIDE SEQUENCE</scope>
    <source>
        <strain evidence="2">DAOMC 238032</strain>
    </source>
</reference>
<dbReference type="Proteomes" id="UP000077671">
    <property type="component" value="Unassembled WGS sequence"/>
</dbReference>
<gene>
    <name evidence="2" type="ORF">A4X03_0g8509</name>
</gene>
<feature type="region of interest" description="Disordered" evidence="1">
    <location>
        <begin position="1"/>
        <end position="24"/>
    </location>
</feature>
<dbReference type="AlphaFoldDB" id="A0A8T8SIB1"/>
<comment type="caution">
    <text evidence="2">The sequence shown here is derived from an EMBL/GenBank/DDBJ whole genome shotgun (WGS) entry which is preliminary data.</text>
</comment>
<evidence type="ECO:0000313" key="3">
    <source>
        <dbReference type="Proteomes" id="UP000077671"/>
    </source>
</evidence>